<dbReference type="AlphaFoldDB" id="A0A3P7IBW0"/>
<proteinExistence type="predicted"/>
<keyword evidence="2" id="KW-1185">Reference proteome</keyword>
<sequence>MKRYSLIVLLGEKAQQELACYAATDDRRTLRTLEWIHREKRPRERPPTRWANVFVADGLAEISAGNE</sequence>
<gene>
    <name evidence="1" type="ORF">SVUK_LOCUS1994</name>
</gene>
<reference evidence="1 2" key="1">
    <citation type="submission" date="2018-11" db="EMBL/GenBank/DDBJ databases">
        <authorList>
            <consortium name="Pathogen Informatics"/>
        </authorList>
    </citation>
    <scope>NUCLEOTIDE SEQUENCE [LARGE SCALE GENOMIC DNA]</scope>
</reference>
<accession>A0A3P7IBW0</accession>
<dbReference type="EMBL" id="UYYB01004277">
    <property type="protein sequence ID" value="VDM66996.1"/>
    <property type="molecule type" value="Genomic_DNA"/>
</dbReference>
<evidence type="ECO:0000313" key="1">
    <source>
        <dbReference type="EMBL" id="VDM66996.1"/>
    </source>
</evidence>
<dbReference type="Proteomes" id="UP000270094">
    <property type="component" value="Unassembled WGS sequence"/>
</dbReference>
<protein>
    <submittedName>
        <fullName evidence="1">Uncharacterized protein</fullName>
    </submittedName>
</protein>
<name>A0A3P7IBW0_STRVU</name>
<organism evidence="1 2">
    <name type="scientific">Strongylus vulgaris</name>
    <name type="common">Blood worm</name>
    <dbReference type="NCBI Taxonomy" id="40348"/>
    <lineage>
        <taxon>Eukaryota</taxon>
        <taxon>Metazoa</taxon>
        <taxon>Ecdysozoa</taxon>
        <taxon>Nematoda</taxon>
        <taxon>Chromadorea</taxon>
        <taxon>Rhabditida</taxon>
        <taxon>Rhabditina</taxon>
        <taxon>Rhabditomorpha</taxon>
        <taxon>Strongyloidea</taxon>
        <taxon>Strongylidae</taxon>
        <taxon>Strongylus</taxon>
    </lineage>
</organism>
<evidence type="ECO:0000313" key="2">
    <source>
        <dbReference type="Proteomes" id="UP000270094"/>
    </source>
</evidence>